<dbReference type="SUPFAM" id="SSF52540">
    <property type="entry name" value="P-loop containing nucleoside triphosphate hydrolases"/>
    <property type="match status" value="1"/>
</dbReference>
<protein>
    <submittedName>
        <fullName evidence="2">AAA family ATPase</fullName>
    </submittedName>
</protein>
<dbReference type="EMBL" id="JAYFUM010000014">
    <property type="protein sequence ID" value="MEA5139999.1"/>
    <property type="molecule type" value="Genomic_DNA"/>
</dbReference>
<gene>
    <name evidence="2" type="ORF">VB248_12685</name>
</gene>
<dbReference type="PANTHER" id="PTHR12083">
    <property type="entry name" value="BIFUNCTIONAL POLYNUCLEOTIDE PHOSPHATASE/KINASE"/>
    <property type="match status" value="1"/>
</dbReference>
<dbReference type="Gene3D" id="3.40.50.1000">
    <property type="entry name" value="HAD superfamily/HAD-like"/>
    <property type="match status" value="1"/>
</dbReference>
<dbReference type="Gene3D" id="3.40.50.300">
    <property type="entry name" value="P-loop containing nucleotide triphosphate hydrolases"/>
    <property type="match status" value="1"/>
</dbReference>
<evidence type="ECO:0000313" key="2">
    <source>
        <dbReference type="EMBL" id="MEA5139999.1"/>
    </source>
</evidence>
<feature type="domain" description="Polynucleotide kinase PNKP phosphatase" evidence="1">
    <location>
        <begin position="174"/>
        <end position="309"/>
    </location>
</feature>
<dbReference type="Pfam" id="PF13671">
    <property type="entry name" value="AAA_33"/>
    <property type="match status" value="1"/>
</dbReference>
<sequence length="309" mass="36251">MKEILILRGLPASGKSTFARKLIQDKKGSWKRLNKDELREMLDCSEYSLENEKFVDTVRNLMLMEALKEGKNVVIDDTNLSEKPIERIREVAQKYVKETGKKVTITFKEFDTSLEECIIRDERREKKVGREVIMKFYHQYMLKKTDTTSDTIKPSKSRTKERGPFYEVQDETLPPAIICDLDGTLAIIHDRSPYDSKSCETDLLNEPIAAILKTYHQKGSKIILISGREDNAKSQTINWLHYNRIQYDALYMRKTGDSRKDVEIKKEFYEQYIKDVFFVEFILDDRNQIVDLWRNELGLACLQVNYGNF</sequence>
<dbReference type="PANTHER" id="PTHR12083:SF9">
    <property type="entry name" value="BIFUNCTIONAL POLYNUCLEOTIDE PHOSPHATASE_KINASE"/>
    <property type="match status" value="1"/>
</dbReference>
<dbReference type="InterPro" id="IPR023214">
    <property type="entry name" value="HAD_sf"/>
</dbReference>
<keyword evidence="3" id="KW-1185">Reference proteome</keyword>
<dbReference type="InterPro" id="IPR027417">
    <property type="entry name" value="P-loop_NTPase"/>
</dbReference>
<comment type="caution">
    <text evidence="2">The sequence shown here is derived from an EMBL/GenBank/DDBJ whole genome shotgun (WGS) entry which is preliminary data.</text>
</comment>
<dbReference type="InterPro" id="IPR056782">
    <property type="entry name" value="HAD_PNKP"/>
</dbReference>
<reference evidence="2 3" key="1">
    <citation type="submission" date="2023-12" db="EMBL/GenBank/DDBJ databases">
        <title>Novel species of the genus Arcicella isolated from rivers.</title>
        <authorList>
            <person name="Lu H."/>
        </authorList>
    </citation>
    <scope>NUCLEOTIDE SEQUENCE [LARGE SCALE GENOMIC DNA]</scope>
    <source>
        <strain evidence="2 3">KCTC 23307</strain>
    </source>
</reference>
<dbReference type="InterPro" id="IPR036412">
    <property type="entry name" value="HAD-like_sf"/>
</dbReference>
<dbReference type="RefSeq" id="WP_323297158.1">
    <property type="nucleotide sequence ID" value="NZ_JAYFUM010000014.1"/>
</dbReference>
<dbReference type="Pfam" id="PF25109">
    <property type="entry name" value="HAD_PNKP"/>
    <property type="match status" value="1"/>
</dbReference>
<proteinExistence type="predicted"/>
<name>A0ABU5QAW8_9BACT</name>
<organism evidence="2 3">
    <name type="scientific">Arcicella rigui</name>
    <dbReference type="NCBI Taxonomy" id="797020"/>
    <lineage>
        <taxon>Bacteria</taxon>
        <taxon>Pseudomonadati</taxon>
        <taxon>Bacteroidota</taxon>
        <taxon>Cytophagia</taxon>
        <taxon>Cytophagales</taxon>
        <taxon>Flectobacillaceae</taxon>
        <taxon>Arcicella</taxon>
    </lineage>
</organism>
<evidence type="ECO:0000313" key="3">
    <source>
        <dbReference type="Proteomes" id="UP001302949"/>
    </source>
</evidence>
<accession>A0ABU5QAW8</accession>
<dbReference type="Proteomes" id="UP001302949">
    <property type="component" value="Unassembled WGS sequence"/>
</dbReference>
<dbReference type="SUPFAM" id="SSF56784">
    <property type="entry name" value="HAD-like"/>
    <property type="match status" value="1"/>
</dbReference>
<evidence type="ECO:0000259" key="1">
    <source>
        <dbReference type="Pfam" id="PF25109"/>
    </source>
</evidence>